<evidence type="ECO:0000313" key="3">
    <source>
        <dbReference type="Proteomes" id="UP000749646"/>
    </source>
</evidence>
<dbReference type="OrthoDB" id="75169at2759"/>
<dbReference type="AlphaFoldDB" id="A0A9P6LVC6"/>
<evidence type="ECO:0000313" key="2">
    <source>
        <dbReference type="EMBL" id="KAF9944311.1"/>
    </source>
</evidence>
<dbReference type="Proteomes" id="UP000749646">
    <property type="component" value="Unassembled WGS sequence"/>
</dbReference>
<feature type="region of interest" description="Disordered" evidence="1">
    <location>
        <begin position="1"/>
        <end position="32"/>
    </location>
</feature>
<accession>A0A9P6LVC6</accession>
<gene>
    <name evidence="2" type="ORF">BGZ65_012252</name>
</gene>
<name>A0A9P6LVC6_9FUNG</name>
<dbReference type="InterPro" id="IPR003719">
    <property type="entry name" value="Phenazine_PhzF-like"/>
</dbReference>
<dbReference type="EMBL" id="JAAAHW010008441">
    <property type="protein sequence ID" value="KAF9944311.1"/>
    <property type="molecule type" value="Genomic_DNA"/>
</dbReference>
<protein>
    <recommendedName>
        <fullName evidence="4">PhzF family phenazine biosynthesis protein</fullName>
    </recommendedName>
</protein>
<dbReference type="Gene3D" id="3.10.310.10">
    <property type="entry name" value="Diaminopimelate Epimerase, Chain A, domain 1"/>
    <property type="match status" value="1"/>
</dbReference>
<dbReference type="SUPFAM" id="SSF54506">
    <property type="entry name" value="Diaminopimelate epimerase-like"/>
    <property type="match status" value="1"/>
</dbReference>
<evidence type="ECO:0008006" key="4">
    <source>
        <dbReference type="Google" id="ProtNLM"/>
    </source>
</evidence>
<proteinExistence type="predicted"/>
<reference evidence="2" key="1">
    <citation type="journal article" date="2020" name="Fungal Divers.">
        <title>Resolving the Mortierellaceae phylogeny through synthesis of multi-gene phylogenetics and phylogenomics.</title>
        <authorList>
            <person name="Vandepol N."/>
            <person name="Liber J."/>
            <person name="Desiro A."/>
            <person name="Na H."/>
            <person name="Kennedy M."/>
            <person name="Barry K."/>
            <person name="Grigoriev I.V."/>
            <person name="Miller A.N."/>
            <person name="O'Donnell K."/>
            <person name="Stajich J.E."/>
            <person name="Bonito G."/>
        </authorList>
    </citation>
    <scope>NUCLEOTIDE SEQUENCE</scope>
    <source>
        <strain evidence="2">MES-2147</strain>
    </source>
</reference>
<dbReference type="GO" id="GO:0003824">
    <property type="term" value="F:catalytic activity"/>
    <property type="evidence" value="ECO:0007669"/>
    <property type="project" value="InterPro"/>
</dbReference>
<sequence length="124" mass="13632">MKAKSRPTEQSRQFEFGVIGEYPSDQRQDPQDPLFEVRTFPHVDGIDEDPVTGSFNAGAAQWLIGSGVAPASYIAAQGTAMGRRGRIMVRSEDSDTSKESKERKNVKVWIGGHSVICIRGTVHI</sequence>
<organism evidence="2 3">
    <name type="scientific">Modicella reniformis</name>
    <dbReference type="NCBI Taxonomy" id="1440133"/>
    <lineage>
        <taxon>Eukaryota</taxon>
        <taxon>Fungi</taxon>
        <taxon>Fungi incertae sedis</taxon>
        <taxon>Mucoromycota</taxon>
        <taxon>Mortierellomycotina</taxon>
        <taxon>Mortierellomycetes</taxon>
        <taxon>Mortierellales</taxon>
        <taxon>Mortierellaceae</taxon>
        <taxon>Modicella</taxon>
    </lineage>
</organism>
<evidence type="ECO:0000256" key="1">
    <source>
        <dbReference type="SAM" id="MobiDB-lite"/>
    </source>
</evidence>
<dbReference type="Pfam" id="PF02567">
    <property type="entry name" value="PhzC-PhzF"/>
    <property type="match status" value="1"/>
</dbReference>
<keyword evidence="3" id="KW-1185">Reference proteome</keyword>
<comment type="caution">
    <text evidence="2">The sequence shown here is derived from an EMBL/GenBank/DDBJ whole genome shotgun (WGS) entry which is preliminary data.</text>
</comment>